<dbReference type="PANTHER" id="PTHR43766:SF1">
    <property type="entry name" value="TRYPTOPHAN--TRNA LIGASE, MITOCHONDRIAL"/>
    <property type="match status" value="1"/>
</dbReference>
<dbReference type="STRING" id="1801660.A2Z78_00180"/>
<dbReference type="PROSITE" id="PS00178">
    <property type="entry name" value="AA_TRNA_LIGASE_I"/>
    <property type="match status" value="1"/>
</dbReference>
<comment type="similarity">
    <text evidence="1 8 9">Belongs to the class-I aminoacyl-tRNA synthetase family.</text>
</comment>
<feature type="binding site" evidence="8">
    <location>
        <begin position="16"/>
        <end position="17"/>
    </location>
    <ligand>
        <name>ATP</name>
        <dbReference type="ChEBI" id="CHEBI:30616"/>
    </ligand>
</feature>
<dbReference type="EC" id="6.1.1.2" evidence="8"/>
<evidence type="ECO:0000256" key="6">
    <source>
        <dbReference type="ARBA" id="ARBA00023146"/>
    </source>
</evidence>
<evidence type="ECO:0000256" key="9">
    <source>
        <dbReference type="RuleBase" id="RU363036"/>
    </source>
</evidence>
<dbReference type="EMBL" id="MHLV01000016">
    <property type="protein sequence ID" value="OGZ17716.1"/>
    <property type="molecule type" value="Genomic_DNA"/>
</dbReference>
<proteinExistence type="inferred from homology"/>
<comment type="catalytic activity">
    <reaction evidence="7 8">
        <text>tRNA(Trp) + L-tryptophan + ATP = L-tryptophyl-tRNA(Trp) + AMP + diphosphate + H(+)</text>
        <dbReference type="Rhea" id="RHEA:24080"/>
        <dbReference type="Rhea" id="RHEA-COMP:9671"/>
        <dbReference type="Rhea" id="RHEA-COMP:9705"/>
        <dbReference type="ChEBI" id="CHEBI:15378"/>
        <dbReference type="ChEBI" id="CHEBI:30616"/>
        <dbReference type="ChEBI" id="CHEBI:33019"/>
        <dbReference type="ChEBI" id="CHEBI:57912"/>
        <dbReference type="ChEBI" id="CHEBI:78442"/>
        <dbReference type="ChEBI" id="CHEBI:78535"/>
        <dbReference type="ChEBI" id="CHEBI:456215"/>
        <dbReference type="EC" id="6.1.1.2"/>
    </reaction>
</comment>
<keyword evidence="6 8" id="KW-0030">Aminoacyl-tRNA synthetase</keyword>
<evidence type="ECO:0000256" key="2">
    <source>
        <dbReference type="ARBA" id="ARBA00022598"/>
    </source>
</evidence>
<reference evidence="10 11" key="1">
    <citation type="journal article" date="2016" name="Nat. Commun.">
        <title>Thousands of microbial genomes shed light on interconnected biogeochemical processes in an aquifer system.</title>
        <authorList>
            <person name="Anantharaman K."/>
            <person name="Brown C.T."/>
            <person name="Hug L.A."/>
            <person name="Sharon I."/>
            <person name="Castelle C.J."/>
            <person name="Probst A.J."/>
            <person name="Thomas B.C."/>
            <person name="Singh A."/>
            <person name="Wilkins M.J."/>
            <person name="Karaoz U."/>
            <person name="Brodie E.L."/>
            <person name="Williams K.H."/>
            <person name="Hubbard S.S."/>
            <person name="Banfield J.F."/>
        </authorList>
    </citation>
    <scope>NUCLEOTIDE SEQUENCE [LARGE SCALE GENOMIC DNA]</scope>
</reference>
<dbReference type="InterPro" id="IPR001412">
    <property type="entry name" value="aa-tRNA-synth_I_CS"/>
</dbReference>
<evidence type="ECO:0000256" key="1">
    <source>
        <dbReference type="ARBA" id="ARBA00005594"/>
    </source>
</evidence>
<protein>
    <recommendedName>
        <fullName evidence="8">Tryptophan--tRNA ligase</fullName>
        <ecNumber evidence="8">6.1.1.2</ecNumber>
    </recommendedName>
    <alternativeName>
        <fullName evidence="8">Tryptophanyl-tRNA synthetase</fullName>
        <shortName evidence="8">TrpRS</shortName>
    </alternativeName>
</protein>
<dbReference type="Gene3D" id="1.10.240.10">
    <property type="entry name" value="Tyrosyl-Transfer RNA Synthetase"/>
    <property type="match status" value="1"/>
</dbReference>
<dbReference type="PRINTS" id="PR01039">
    <property type="entry name" value="TRNASYNTHTRP"/>
</dbReference>
<dbReference type="CDD" id="cd00806">
    <property type="entry name" value="TrpRS_core"/>
    <property type="match status" value="1"/>
</dbReference>
<dbReference type="Proteomes" id="UP000176752">
    <property type="component" value="Unassembled WGS sequence"/>
</dbReference>
<dbReference type="PANTHER" id="PTHR43766">
    <property type="entry name" value="TRYPTOPHAN--TRNA LIGASE, MITOCHONDRIAL"/>
    <property type="match status" value="1"/>
</dbReference>
<keyword evidence="2 8" id="KW-0436">Ligase</keyword>
<feature type="binding site" evidence="8">
    <location>
        <begin position="8"/>
        <end position="10"/>
    </location>
    <ligand>
        <name>ATP</name>
        <dbReference type="ChEBI" id="CHEBI:30616"/>
    </ligand>
</feature>
<dbReference type="GO" id="GO:0005524">
    <property type="term" value="F:ATP binding"/>
    <property type="evidence" value="ECO:0007669"/>
    <property type="project" value="UniProtKB-UniRule"/>
</dbReference>
<dbReference type="Pfam" id="PF00579">
    <property type="entry name" value="tRNA-synt_1b"/>
    <property type="match status" value="1"/>
</dbReference>
<keyword evidence="3 8" id="KW-0547">Nucleotide-binding</keyword>
<dbReference type="InterPro" id="IPR002305">
    <property type="entry name" value="aa-tRNA-synth_Ic"/>
</dbReference>
<evidence type="ECO:0000256" key="4">
    <source>
        <dbReference type="ARBA" id="ARBA00022840"/>
    </source>
</evidence>
<keyword evidence="5 8" id="KW-0648">Protein biosynthesis</keyword>
<evidence type="ECO:0000256" key="7">
    <source>
        <dbReference type="ARBA" id="ARBA00049929"/>
    </source>
</evidence>
<dbReference type="NCBIfam" id="TIGR00233">
    <property type="entry name" value="trpS"/>
    <property type="match status" value="1"/>
</dbReference>
<dbReference type="GO" id="GO:0004830">
    <property type="term" value="F:tryptophan-tRNA ligase activity"/>
    <property type="evidence" value="ECO:0007669"/>
    <property type="project" value="UniProtKB-UniRule"/>
</dbReference>
<feature type="binding site" evidence="8">
    <location>
        <position position="132"/>
    </location>
    <ligand>
        <name>L-tryptophan</name>
        <dbReference type="ChEBI" id="CHEBI:57912"/>
    </ligand>
</feature>
<dbReference type="InterPro" id="IPR024109">
    <property type="entry name" value="Trp-tRNA-ligase_bac-type"/>
</dbReference>
<comment type="subunit">
    <text evidence="8">Homodimer.</text>
</comment>
<evidence type="ECO:0000313" key="10">
    <source>
        <dbReference type="EMBL" id="OGZ17716.1"/>
    </source>
</evidence>
<comment type="caution">
    <text evidence="8">Lacks conserved residue(s) required for the propagation of feature annotation.</text>
</comment>
<evidence type="ECO:0000256" key="5">
    <source>
        <dbReference type="ARBA" id="ARBA00022917"/>
    </source>
</evidence>
<dbReference type="InterPro" id="IPR014729">
    <property type="entry name" value="Rossmann-like_a/b/a_fold"/>
</dbReference>
<dbReference type="Gene3D" id="3.40.50.620">
    <property type="entry name" value="HUPs"/>
    <property type="match status" value="1"/>
</dbReference>
<dbReference type="GO" id="GO:0005829">
    <property type="term" value="C:cytosol"/>
    <property type="evidence" value="ECO:0007669"/>
    <property type="project" value="TreeGrafter"/>
</dbReference>
<dbReference type="SUPFAM" id="SSF52374">
    <property type="entry name" value="Nucleotidylyl transferase"/>
    <property type="match status" value="1"/>
</dbReference>
<dbReference type="HAMAP" id="MF_00140_B">
    <property type="entry name" value="Trp_tRNA_synth_B"/>
    <property type="match status" value="1"/>
</dbReference>
<gene>
    <name evidence="8" type="primary">trpS</name>
    <name evidence="10" type="ORF">A2Z78_00180</name>
</gene>
<keyword evidence="8" id="KW-0963">Cytoplasm</keyword>
<comment type="function">
    <text evidence="8">Catalyzes the attachment of tryptophan to tRNA(Trp).</text>
</comment>
<feature type="short sequence motif" description="'HIGH' region" evidence="8">
    <location>
        <begin position="9"/>
        <end position="17"/>
    </location>
</feature>
<comment type="subcellular location">
    <subcellularLocation>
        <location evidence="8">Cytoplasm</location>
    </subcellularLocation>
</comment>
<evidence type="ECO:0000256" key="8">
    <source>
        <dbReference type="HAMAP-Rule" id="MF_00140"/>
    </source>
</evidence>
<evidence type="ECO:0000256" key="3">
    <source>
        <dbReference type="ARBA" id="ARBA00022741"/>
    </source>
</evidence>
<keyword evidence="4 8" id="KW-0067">ATP-binding</keyword>
<dbReference type="InterPro" id="IPR050203">
    <property type="entry name" value="Trp-tRNA_synthetase"/>
</dbReference>
<dbReference type="AlphaFoldDB" id="A0A1G2DVZ4"/>
<feature type="binding site" evidence="8">
    <location>
        <position position="183"/>
    </location>
    <ligand>
        <name>ATP</name>
        <dbReference type="ChEBI" id="CHEBI:30616"/>
    </ligand>
</feature>
<name>A0A1G2DVZ4_9BACT</name>
<comment type="caution">
    <text evidence="10">The sequence shown here is derived from an EMBL/GenBank/DDBJ whole genome shotgun (WGS) entry which is preliminary data.</text>
</comment>
<organism evidence="10 11">
    <name type="scientific">Candidatus Nealsonbacteria bacterium RBG_13_36_15</name>
    <dbReference type="NCBI Taxonomy" id="1801660"/>
    <lineage>
        <taxon>Bacteria</taxon>
        <taxon>Candidatus Nealsoniibacteriota</taxon>
    </lineage>
</organism>
<dbReference type="GO" id="GO:0006436">
    <property type="term" value="P:tryptophanyl-tRNA aminoacylation"/>
    <property type="evidence" value="ECO:0007669"/>
    <property type="project" value="UniProtKB-UniRule"/>
</dbReference>
<accession>A0A1G2DVZ4</accession>
<dbReference type="InterPro" id="IPR002306">
    <property type="entry name" value="Trp-tRNA-ligase"/>
</dbReference>
<sequence>MRVFSGIRPTGELHIGNYLGAIRQWIELQEKAECVFCIVDLHAMTTPYKPGELQKNIRDLAIVYLAAGLDPEKCIFFVQSEIKEHTELAWLLGTITPLGELKRMTQFKEKSKKHLEYINAGLLNYPLLMAADILLYQTDAVPVGKDQKQHVELTKEIARRFNNKFGKVFKEPKVLLPKVGEKIMSLQNPKKKMSKTDGPHGYISLFDAPEEIKKKIMATVTDPGRNIRYDPLKKPGISNLLMIYHIFSGEPIKKLENDFKNKGYAELKKSLAKILIDSLGLFREKKKELDQREVYIKEVLDRGTKKARSLAALTMENVRKKMGIF</sequence>
<feature type="binding site" evidence="8">
    <location>
        <begin position="144"/>
        <end position="146"/>
    </location>
    <ligand>
        <name>ATP</name>
        <dbReference type="ChEBI" id="CHEBI:30616"/>
    </ligand>
</feature>
<evidence type="ECO:0000313" key="11">
    <source>
        <dbReference type="Proteomes" id="UP000176752"/>
    </source>
</evidence>